<dbReference type="EMBL" id="VYKL01000008">
    <property type="protein sequence ID" value="KAA9029455.1"/>
    <property type="molecule type" value="Genomic_DNA"/>
</dbReference>
<gene>
    <name evidence="4" type="ORF">F4V44_03170</name>
</gene>
<proteinExistence type="predicted"/>
<dbReference type="Pfam" id="PF07963">
    <property type="entry name" value="N_methyl"/>
    <property type="match status" value="1"/>
</dbReference>
<evidence type="ECO:0000256" key="1">
    <source>
        <dbReference type="ARBA" id="ARBA00004241"/>
    </source>
</evidence>
<keyword evidence="2" id="KW-0178">Competence</keyword>
<reference evidence="4 5" key="1">
    <citation type="submission" date="2019-09" db="EMBL/GenBank/DDBJ databases">
        <title>Whole genome sequences of isolates from the Mars Exploration Rovers.</title>
        <authorList>
            <person name="Seuylemezian A."/>
            <person name="Vaishampayan P."/>
        </authorList>
    </citation>
    <scope>NUCLEOTIDE SEQUENCE [LARGE SCALE GENOMIC DNA]</scope>
    <source>
        <strain evidence="4 5">MER_TA_151</strain>
    </source>
</reference>
<dbReference type="PROSITE" id="PS00409">
    <property type="entry name" value="PROKAR_NTER_METHYL"/>
    <property type="match status" value="1"/>
</dbReference>
<sequence>MRNERGFTLIELLAIIVILGIMAAIAIPIVGQIINHSKADAHLSNARQMLHAGKMAYANGYMPESEYSGERSYTMEDLIKEGFLDGKIANPSITSTFGGSDSYDPDESLVVVYVTDDTFIFKVNLSVAGEYRIFNEPQTLEQISRDVFTEDFKNELNLK</sequence>
<dbReference type="GO" id="GO:0009986">
    <property type="term" value="C:cell surface"/>
    <property type="evidence" value="ECO:0007669"/>
    <property type="project" value="UniProtKB-SubCell"/>
</dbReference>
<protein>
    <submittedName>
        <fullName evidence="4">Type II secretion system protein</fullName>
    </submittedName>
</protein>
<comment type="subcellular location">
    <subcellularLocation>
        <location evidence="1">Cell surface</location>
    </subcellularLocation>
</comment>
<dbReference type="NCBIfam" id="TIGR02532">
    <property type="entry name" value="IV_pilin_GFxxxE"/>
    <property type="match status" value="1"/>
</dbReference>
<organism evidence="4 5">
    <name type="scientific">Niallia endozanthoxylica</name>
    <dbReference type="NCBI Taxonomy" id="2036016"/>
    <lineage>
        <taxon>Bacteria</taxon>
        <taxon>Bacillati</taxon>
        <taxon>Bacillota</taxon>
        <taxon>Bacilli</taxon>
        <taxon>Bacillales</taxon>
        <taxon>Bacillaceae</taxon>
        <taxon>Niallia</taxon>
    </lineage>
</organism>
<name>A0A5J5I6B4_9BACI</name>
<evidence type="ECO:0000313" key="4">
    <source>
        <dbReference type="EMBL" id="KAA9029455.1"/>
    </source>
</evidence>
<comment type="caution">
    <text evidence="4">The sequence shown here is derived from an EMBL/GenBank/DDBJ whole genome shotgun (WGS) entry which is preliminary data.</text>
</comment>
<keyword evidence="5" id="KW-1185">Reference proteome</keyword>
<dbReference type="RefSeq" id="WP_150438545.1">
    <property type="nucleotide sequence ID" value="NZ_VYKL01000008.1"/>
</dbReference>
<keyword evidence="3" id="KW-0812">Transmembrane</keyword>
<evidence type="ECO:0000313" key="5">
    <source>
        <dbReference type="Proteomes" id="UP000326671"/>
    </source>
</evidence>
<accession>A0A5J5I6B4</accession>
<dbReference type="SUPFAM" id="SSF54523">
    <property type="entry name" value="Pili subunits"/>
    <property type="match status" value="1"/>
</dbReference>
<evidence type="ECO:0000256" key="3">
    <source>
        <dbReference type="SAM" id="Phobius"/>
    </source>
</evidence>
<dbReference type="InterPro" id="IPR045584">
    <property type="entry name" value="Pilin-like"/>
</dbReference>
<dbReference type="GO" id="GO:0030420">
    <property type="term" value="P:establishment of competence for transformation"/>
    <property type="evidence" value="ECO:0007669"/>
    <property type="project" value="UniProtKB-KW"/>
</dbReference>
<dbReference type="InterPro" id="IPR012902">
    <property type="entry name" value="N_methyl_site"/>
</dbReference>
<dbReference type="OrthoDB" id="2454081at2"/>
<evidence type="ECO:0000256" key="2">
    <source>
        <dbReference type="ARBA" id="ARBA00023287"/>
    </source>
</evidence>
<keyword evidence="3" id="KW-0472">Membrane</keyword>
<feature type="transmembrane region" description="Helical" evidence="3">
    <location>
        <begin position="12"/>
        <end position="34"/>
    </location>
</feature>
<dbReference type="Proteomes" id="UP000326671">
    <property type="component" value="Unassembled WGS sequence"/>
</dbReference>
<dbReference type="AlphaFoldDB" id="A0A5J5I6B4"/>
<keyword evidence="3" id="KW-1133">Transmembrane helix</keyword>
<dbReference type="Gene3D" id="3.30.700.10">
    <property type="entry name" value="Glycoprotein, Type 4 Pilin"/>
    <property type="match status" value="1"/>
</dbReference>